<keyword evidence="4" id="KW-1185">Reference proteome</keyword>
<dbReference type="PANTHER" id="PTHR43056:SF10">
    <property type="entry name" value="COCE_NOND FAMILY, PUTATIVE (AFU_ORTHOLOGUE AFUA_7G00600)-RELATED"/>
    <property type="match status" value="1"/>
</dbReference>
<dbReference type="SUPFAM" id="SSF53474">
    <property type="entry name" value="alpha/beta-Hydrolases"/>
    <property type="match status" value="1"/>
</dbReference>
<sequence length="553" mass="60622">MSLTSRLIDRLAKLPPPLTRDVHVERDVVVPMRDGVALRADVHTPRGRTLAAGALPTVLVRTPYGRRGFAELTAATPLAQRGFRVVVQAVRGTDRSGGALDPFGQEGADGVDTVRWIEHQPWFDGRLATYGASYYGFTQWALAREAGASLKAMCLQVTASQFRDQTYAGESYSLDATLSWTQLMSALVANHGLFTLQVLGAGRRREVFKKLPLASLDRELTGTTVDFWQAWLAHDARDAAYWTETRDFQRDVASITAPVQIVTGWFDIFLPWTLQDHAALVAAGRTPRLYIGPFAHADMGVMAAGLREGIDWLRAHLLDDRSGTREAPVRVCVMTHGTSGREREFAAWPAPGTRERRFHLHPQGMLAEAPPPMSVPDRFRYDPADPTPSVGGVLLGQDAGAKDNRALEARADVCTYTSAPLERDLEVVGPVRAEVFFSSSTPWTDVFVRLCDVQPSGRSLNVCDGLLRLTPGRAPQVEGGVLRVPIDMWPTAYRFPRGHRLRVQVSSGAHPRFARNLGAGEPLASGTTMVVAEQQIHHDPAHPSALMLPVLEG</sequence>
<dbReference type="NCBIfam" id="TIGR00976">
    <property type="entry name" value="CocE_NonD"/>
    <property type="match status" value="1"/>
</dbReference>
<organism evidence="3 4">
    <name type="scientific">Nannocystis radixulma</name>
    <dbReference type="NCBI Taxonomy" id="2995305"/>
    <lineage>
        <taxon>Bacteria</taxon>
        <taxon>Pseudomonadati</taxon>
        <taxon>Myxococcota</taxon>
        <taxon>Polyangia</taxon>
        <taxon>Nannocystales</taxon>
        <taxon>Nannocystaceae</taxon>
        <taxon>Nannocystis</taxon>
    </lineage>
</organism>
<dbReference type="Proteomes" id="UP001217838">
    <property type="component" value="Unassembled WGS sequence"/>
</dbReference>
<dbReference type="RefSeq" id="WP_271996446.1">
    <property type="nucleotide sequence ID" value="NZ_JAQNDN010000003.1"/>
</dbReference>
<evidence type="ECO:0000313" key="4">
    <source>
        <dbReference type="Proteomes" id="UP001217838"/>
    </source>
</evidence>
<dbReference type="Gene3D" id="2.60.120.260">
    <property type="entry name" value="Galactose-binding domain-like"/>
    <property type="match status" value="1"/>
</dbReference>
<dbReference type="InterPro" id="IPR008979">
    <property type="entry name" value="Galactose-bd-like_sf"/>
</dbReference>
<dbReference type="PANTHER" id="PTHR43056">
    <property type="entry name" value="PEPTIDASE S9 PROLYL OLIGOPEPTIDASE"/>
    <property type="match status" value="1"/>
</dbReference>
<gene>
    <name evidence="3" type="ORF">POL58_09170</name>
</gene>
<accession>A0ABT5B2E3</accession>
<dbReference type="Pfam" id="PF08530">
    <property type="entry name" value="PepX_C"/>
    <property type="match status" value="1"/>
</dbReference>
<dbReference type="EMBL" id="JAQNDN010000003">
    <property type="protein sequence ID" value="MDC0667908.1"/>
    <property type="molecule type" value="Genomic_DNA"/>
</dbReference>
<protein>
    <submittedName>
        <fullName evidence="3">CocE/NonD family hydrolase</fullName>
    </submittedName>
</protein>
<dbReference type="Gene3D" id="3.40.50.1820">
    <property type="entry name" value="alpha/beta hydrolase"/>
    <property type="match status" value="1"/>
</dbReference>
<feature type="domain" description="Xaa-Pro dipeptidyl-peptidase C-terminal" evidence="2">
    <location>
        <begin position="310"/>
        <end position="547"/>
    </location>
</feature>
<evidence type="ECO:0000259" key="2">
    <source>
        <dbReference type="SMART" id="SM00939"/>
    </source>
</evidence>
<dbReference type="InterPro" id="IPR050585">
    <property type="entry name" value="Xaa-Pro_dipeptidyl-ppase/CocE"/>
</dbReference>
<proteinExistence type="predicted"/>
<dbReference type="SUPFAM" id="SSF49785">
    <property type="entry name" value="Galactose-binding domain-like"/>
    <property type="match status" value="1"/>
</dbReference>
<dbReference type="InterPro" id="IPR013736">
    <property type="entry name" value="Xaa-Pro_dipept_C"/>
</dbReference>
<dbReference type="Gene3D" id="1.10.3020.10">
    <property type="entry name" value="alpha-amino acid ester hydrolase ( Helical cap domain)"/>
    <property type="match status" value="1"/>
</dbReference>
<keyword evidence="1 3" id="KW-0378">Hydrolase</keyword>
<dbReference type="InterPro" id="IPR029058">
    <property type="entry name" value="AB_hydrolase_fold"/>
</dbReference>
<dbReference type="InterPro" id="IPR000383">
    <property type="entry name" value="Xaa-Pro-like_dom"/>
</dbReference>
<dbReference type="InterPro" id="IPR005674">
    <property type="entry name" value="CocE/Ser_esterase"/>
</dbReference>
<comment type="caution">
    <text evidence="3">The sequence shown here is derived from an EMBL/GenBank/DDBJ whole genome shotgun (WGS) entry which is preliminary data.</text>
</comment>
<dbReference type="Pfam" id="PF02129">
    <property type="entry name" value="Peptidase_S15"/>
    <property type="match status" value="1"/>
</dbReference>
<evidence type="ECO:0000256" key="1">
    <source>
        <dbReference type="ARBA" id="ARBA00022801"/>
    </source>
</evidence>
<reference evidence="3 4" key="1">
    <citation type="submission" date="2022-11" db="EMBL/GenBank/DDBJ databases">
        <title>Minimal conservation of predation-associated metabolite biosynthetic gene clusters underscores biosynthetic potential of Myxococcota including descriptions for ten novel species: Archangium lansinium sp. nov., Myxococcus landrumus sp. nov., Nannocystis bai.</title>
        <authorList>
            <person name="Ahearne A."/>
            <person name="Stevens C."/>
            <person name="Dowd S."/>
        </authorList>
    </citation>
    <scope>NUCLEOTIDE SEQUENCE [LARGE SCALE GENOMIC DNA]</scope>
    <source>
        <strain evidence="3 4">NCELM</strain>
    </source>
</reference>
<dbReference type="SMART" id="SM00939">
    <property type="entry name" value="PepX_C"/>
    <property type="match status" value="1"/>
</dbReference>
<dbReference type="GO" id="GO:0016787">
    <property type="term" value="F:hydrolase activity"/>
    <property type="evidence" value="ECO:0007669"/>
    <property type="project" value="UniProtKB-KW"/>
</dbReference>
<name>A0ABT5B2E3_9BACT</name>
<evidence type="ECO:0000313" key="3">
    <source>
        <dbReference type="EMBL" id="MDC0667908.1"/>
    </source>
</evidence>